<dbReference type="Ensembl" id="ENSEEET00000026598.2">
    <property type="protein sequence ID" value="ENSEEEP00000026299.2"/>
    <property type="gene ID" value="ENSEEEG00000012726.2"/>
</dbReference>
<feature type="compositionally biased region" description="Polar residues" evidence="2">
    <location>
        <begin position="1"/>
        <end position="17"/>
    </location>
</feature>
<dbReference type="PANTHER" id="PTHR36542:SF2">
    <property type="entry name" value="GIG2-LIKE PROTEIN DRED-RELATED"/>
    <property type="match status" value="1"/>
</dbReference>
<proteinExistence type="inferred from homology"/>
<dbReference type="Proteomes" id="UP000314983">
    <property type="component" value="Chromosome 18"/>
</dbReference>
<evidence type="ECO:0000256" key="1">
    <source>
        <dbReference type="ARBA" id="ARBA00024347"/>
    </source>
</evidence>
<evidence type="ECO:0000313" key="5">
    <source>
        <dbReference type="Proteomes" id="UP000314983"/>
    </source>
</evidence>
<keyword evidence="5" id="KW-1185">Reference proteome</keyword>
<feature type="region of interest" description="Disordered" evidence="2">
    <location>
        <begin position="1"/>
        <end position="21"/>
    </location>
</feature>
<organism evidence="4 5">
    <name type="scientific">Electrophorus electricus</name>
    <name type="common">Electric eel</name>
    <name type="synonym">Gymnotus electricus</name>
    <dbReference type="NCBI Taxonomy" id="8005"/>
    <lineage>
        <taxon>Eukaryota</taxon>
        <taxon>Metazoa</taxon>
        <taxon>Chordata</taxon>
        <taxon>Craniata</taxon>
        <taxon>Vertebrata</taxon>
        <taxon>Euteleostomi</taxon>
        <taxon>Actinopterygii</taxon>
        <taxon>Neopterygii</taxon>
        <taxon>Teleostei</taxon>
        <taxon>Ostariophysi</taxon>
        <taxon>Gymnotiformes</taxon>
        <taxon>Gymnotoidei</taxon>
        <taxon>Gymnotidae</taxon>
        <taxon>Electrophorus</taxon>
    </lineage>
</organism>
<dbReference type="SUPFAM" id="SSF56399">
    <property type="entry name" value="ADP-ribosylation"/>
    <property type="match status" value="1"/>
</dbReference>
<reference evidence="5" key="2">
    <citation type="journal article" date="2017" name="Sci. Adv.">
        <title>A tail of two voltages: Proteomic comparison of the three electric organs of the electric eel.</title>
        <authorList>
            <person name="Traeger L.L."/>
            <person name="Sabat G."/>
            <person name="Barrett-Wilt G.A."/>
            <person name="Wells G.B."/>
            <person name="Sussman M.R."/>
        </authorList>
    </citation>
    <scope>NUCLEOTIDE SEQUENCE [LARGE SCALE GENOMIC DNA]</scope>
</reference>
<dbReference type="PANTHER" id="PTHR36542">
    <property type="entry name" value="GIG2-LIKE PROTEIN DRED-RELATED"/>
    <property type="match status" value="1"/>
</dbReference>
<sequence length="157" mass="17728">MSNSAFRKGLQTSPGDNSQKRYIMYHGSTLRNARKIKRQGFIRSSDGMLGPGVYVSRSFRKACAYPKHLKAGQRAVVLKLSVRVGKVKKINRKGHPLQKSWSQAGYDTAWVPPRCGVVKSGLEENCIWDPKRIRVQEVLEQPSENPSDDEDGNSDYY</sequence>
<evidence type="ECO:0000256" key="2">
    <source>
        <dbReference type="SAM" id="MobiDB-lite"/>
    </source>
</evidence>
<protein>
    <recommendedName>
        <fullName evidence="3">PARP catalytic domain-containing protein</fullName>
    </recommendedName>
</protein>
<evidence type="ECO:0000259" key="3">
    <source>
        <dbReference type="Pfam" id="PF00644"/>
    </source>
</evidence>
<reference evidence="4" key="5">
    <citation type="submission" date="2025-09" db="UniProtKB">
        <authorList>
            <consortium name="Ensembl"/>
        </authorList>
    </citation>
    <scope>IDENTIFICATION</scope>
</reference>
<name>A0A4W4FPK3_ELEEL</name>
<dbReference type="OMA" id="LYPGRRT"/>
<comment type="similarity">
    <text evidence="1">Belongs to the ARTD/PARP family.</text>
</comment>
<reference evidence="4" key="4">
    <citation type="submission" date="2025-08" db="UniProtKB">
        <authorList>
            <consortium name="Ensembl"/>
        </authorList>
    </citation>
    <scope>IDENTIFICATION</scope>
</reference>
<dbReference type="InterPro" id="IPR012317">
    <property type="entry name" value="Poly(ADP-ribose)pol_cat_dom"/>
</dbReference>
<reference evidence="4" key="3">
    <citation type="submission" date="2020-05" db="EMBL/GenBank/DDBJ databases">
        <title>Electrophorus electricus (electric eel) genome, fEleEle1, primary haplotype.</title>
        <authorList>
            <person name="Myers G."/>
            <person name="Meyer A."/>
            <person name="Fedrigo O."/>
            <person name="Formenti G."/>
            <person name="Rhie A."/>
            <person name="Tracey A."/>
            <person name="Sims Y."/>
            <person name="Jarvis E.D."/>
        </authorList>
    </citation>
    <scope>NUCLEOTIDE SEQUENCE [LARGE SCALE GENOMIC DNA]</scope>
</reference>
<dbReference type="Gene3D" id="3.90.175.10">
    <property type="entry name" value="Diphtheria Toxin, domain 1"/>
    <property type="match status" value="1"/>
</dbReference>
<dbReference type="GeneTree" id="ENSGT00940000163496"/>
<dbReference type="AlphaFoldDB" id="A0A4W4FPK3"/>
<feature type="region of interest" description="Disordered" evidence="2">
    <location>
        <begin position="138"/>
        <end position="157"/>
    </location>
</feature>
<dbReference type="Pfam" id="PF00644">
    <property type="entry name" value="PARP"/>
    <property type="match status" value="1"/>
</dbReference>
<dbReference type="GO" id="GO:0005737">
    <property type="term" value="C:cytoplasm"/>
    <property type="evidence" value="ECO:0007669"/>
    <property type="project" value="TreeGrafter"/>
</dbReference>
<dbReference type="GO" id="GO:0003950">
    <property type="term" value="F:NAD+ poly-ADP-ribosyltransferase activity"/>
    <property type="evidence" value="ECO:0007669"/>
    <property type="project" value="InterPro"/>
</dbReference>
<reference evidence="5" key="1">
    <citation type="journal article" date="2014" name="Science">
        <title>Nonhuman genetics. Genomic basis for the convergent evolution of electric organs.</title>
        <authorList>
            <person name="Gallant J.R."/>
            <person name="Traeger L.L."/>
            <person name="Volkening J.D."/>
            <person name="Moffett H."/>
            <person name="Chen P.H."/>
            <person name="Novina C.D."/>
            <person name="Phillips G.N.Jr."/>
            <person name="Anand R."/>
            <person name="Wells G.B."/>
            <person name="Pinch M."/>
            <person name="Guth R."/>
            <person name="Unguez G.A."/>
            <person name="Albert J.S."/>
            <person name="Zakon H.H."/>
            <person name="Samanta M.P."/>
            <person name="Sussman M.R."/>
        </authorList>
    </citation>
    <scope>NUCLEOTIDE SEQUENCE [LARGE SCALE GENOMIC DNA]</scope>
</reference>
<feature type="compositionally biased region" description="Acidic residues" evidence="2">
    <location>
        <begin position="146"/>
        <end position="157"/>
    </location>
</feature>
<accession>A0A4W4FPK3</accession>
<evidence type="ECO:0000313" key="4">
    <source>
        <dbReference type="Ensembl" id="ENSEEEP00000026299.2"/>
    </source>
</evidence>
<feature type="domain" description="PARP catalytic" evidence="3">
    <location>
        <begin position="17"/>
        <end position="99"/>
    </location>
</feature>